<comment type="caution">
    <text evidence="2">The sequence shown here is derived from an EMBL/GenBank/DDBJ whole genome shotgun (WGS) entry which is preliminary data.</text>
</comment>
<reference evidence="2 3" key="1">
    <citation type="journal article" date="2019" name="Int. J. Syst. Evol. Microbiol.">
        <title>The Global Catalogue of Microorganisms (GCM) 10K type strain sequencing project: providing services to taxonomists for standard genome sequencing and annotation.</title>
        <authorList>
            <consortium name="The Broad Institute Genomics Platform"/>
            <consortium name="The Broad Institute Genome Sequencing Center for Infectious Disease"/>
            <person name="Wu L."/>
            <person name="Ma J."/>
        </authorList>
    </citation>
    <scope>NUCLEOTIDE SEQUENCE [LARGE SCALE GENOMIC DNA]</scope>
    <source>
        <strain evidence="2 3">JCM 4395</strain>
    </source>
</reference>
<name>A0ABN3M5B6_STRLO</name>
<proteinExistence type="predicted"/>
<dbReference type="InterPro" id="IPR032555">
    <property type="entry name" value="DUF4937"/>
</dbReference>
<dbReference type="EMBL" id="BAAASG010000009">
    <property type="protein sequence ID" value="GAA2495145.1"/>
    <property type="molecule type" value="Genomic_DNA"/>
</dbReference>
<gene>
    <name evidence="2" type="ORF">GCM10010276_39510</name>
</gene>
<organism evidence="2 3">
    <name type="scientific">Streptomyces longisporus</name>
    <dbReference type="NCBI Taxonomy" id="1948"/>
    <lineage>
        <taxon>Bacteria</taxon>
        <taxon>Bacillati</taxon>
        <taxon>Actinomycetota</taxon>
        <taxon>Actinomycetes</taxon>
        <taxon>Kitasatosporales</taxon>
        <taxon>Streptomycetaceae</taxon>
        <taxon>Streptomyces</taxon>
    </lineage>
</organism>
<evidence type="ECO:0000313" key="3">
    <source>
        <dbReference type="Proteomes" id="UP001501777"/>
    </source>
</evidence>
<evidence type="ECO:0000259" key="1">
    <source>
        <dbReference type="Pfam" id="PF16291"/>
    </source>
</evidence>
<evidence type="ECO:0000313" key="2">
    <source>
        <dbReference type="EMBL" id="GAA2495145.1"/>
    </source>
</evidence>
<dbReference type="Pfam" id="PF16291">
    <property type="entry name" value="DUF4937"/>
    <property type="match status" value="1"/>
</dbReference>
<accession>A0ABN3M5B6</accession>
<sequence>MPVTGPPLPRLPVCPRPSELRDGLGLLSILPRARAGVRRSCPPERDRRHAPWPYHGAVLVKWIRCTVVDRRGFERGQRKWAGLLGEPGFRGQGGGWSRGRTGVAHIFAFWESRAFYDSFMARSHDRLAAAQSGTFKDAQVKLFDYRFDVKTGFEPRFTDADLLRVALCRVHEERAEHFTLMQEKVWNPAMAGSPGMIRGLFGEAPGHEFLVLSMWRSAAEHGKYRTERVERLALRAQTEADIAALTGDIIELEPTWTV</sequence>
<feature type="domain" description="DUF4937" evidence="1">
    <location>
        <begin position="59"/>
        <end position="143"/>
    </location>
</feature>
<keyword evidence="3" id="KW-1185">Reference proteome</keyword>
<protein>
    <submittedName>
        <fullName evidence="2">YdbC family protein</fullName>
    </submittedName>
</protein>
<dbReference type="Proteomes" id="UP001501777">
    <property type="component" value="Unassembled WGS sequence"/>
</dbReference>